<dbReference type="GeneID" id="71636283"/>
<dbReference type="HAMAP" id="MF_00101">
    <property type="entry name" value="AcpS"/>
    <property type="match status" value="1"/>
</dbReference>
<evidence type="ECO:0000256" key="3">
    <source>
        <dbReference type="ARBA" id="ARBA00022723"/>
    </source>
</evidence>
<reference evidence="11" key="1">
    <citation type="submission" date="2015-01" db="EMBL/GenBank/DDBJ databases">
        <authorList>
            <person name="Andreevskaya M."/>
        </authorList>
    </citation>
    <scope>NUCLEOTIDE SEQUENCE [LARGE SCALE GENOMIC DNA]</scope>
    <source>
        <strain evidence="11">MKFS47</strain>
    </source>
</reference>
<dbReference type="GO" id="GO:0000287">
    <property type="term" value="F:magnesium ion binding"/>
    <property type="evidence" value="ECO:0007669"/>
    <property type="project" value="UniProtKB-UniRule"/>
</dbReference>
<keyword evidence="3 8" id="KW-0479">Metal-binding</keyword>
<keyword evidence="1 8" id="KW-0444">Lipid biosynthesis</keyword>
<evidence type="ECO:0000256" key="7">
    <source>
        <dbReference type="ARBA" id="ARBA00023160"/>
    </source>
</evidence>
<dbReference type="Proteomes" id="UP000033166">
    <property type="component" value="Chromosome I"/>
</dbReference>
<evidence type="ECO:0000256" key="8">
    <source>
        <dbReference type="HAMAP-Rule" id="MF_00101"/>
    </source>
</evidence>
<protein>
    <recommendedName>
        <fullName evidence="8">Holo-[acyl-carrier-protein] synthase</fullName>
        <shortName evidence="8">Holo-ACP synthase</shortName>
        <ecNumber evidence="8">2.7.8.7</ecNumber>
    </recommendedName>
    <alternativeName>
        <fullName evidence="8">4'-phosphopantetheinyl transferase AcpS</fullName>
    </alternativeName>
</protein>
<dbReference type="GO" id="GO:0008897">
    <property type="term" value="F:holo-[acyl-carrier-protein] synthase activity"/>
    <property type="evidence" value="ECO:0007669"/>
    <property type="project" value="UniProtKB-UniRule"/>
</dbReference>
<dbReference type="NCBIfam" id="TIGR00516">
    <property type="entry name" value="acpS"/>
    <property type="match status" value="1"/>
</dbReference>
<comment type="subcellular location">
    <subcellularLocation>
        <location evidence="8">Cytoplasm</location>
    </subcellularLocation>
</comment>
<sequence length="121" mass="13401">MIYGNGVDNIELSRIENALARNAKFAKRVLTDKELAKFMTLSGRRQIEFLGGRWAAKEAYAKAYGTGIGGHVSFQDLEVLPDQLGAPKFIRHPFSDRGVAHISISHSNLEAVAFVILESRE</sequence>
<keyword evidence="5 8" id="KW-0460">Magnesium</keyword>
<gene>
    <name evidence="8" type="primary">acpS</name>
    <name evidence="10" type="ORF">LACPI_0919</name>
</gene>
<feature type="domain" description="4'-phosphopantetheinyl transferase" evidence="9">
    <location>
        <begin position="6"/>
        <end position="95"/>
    </location>
</feature>
<keyword evidence="8" id="KW-0963">Cytoplasm</keyword>
<dbReference type="RefSeq" id="WP_047915304.1">
    <property type="nucleotide sequence ID" value="NZ_LN774769.1"/>
</dbReference>
<keyword evidence="2 8" id="KW-0808">Transferase</keyword>
<dbReference type="GO" id="GO:0006633">
    <property type="term" value="P:fatty acid biosynthetic process"/>
    <property type="evidence" value="ECO:0007669"/>
    <property type="project" value="UniProtKB-UniRule"/>
</dbReference>
<keyword evidence="6 8" id="KW-0443">Lipid metabolism</keyword>
<dbReference type="InterPro" id="IPR002582">
    <property type="entry name" value="ACPS"/>
</dbReference>
<evidence type="ECO:0000259" key="9">
    <source>
        <dbReference type="Pfam" id="PF01648"/>
    </source>
</evidence>
<evidence type="ECO:0000256" key="6">
    <source>
        <dbReference type="ARBA" id="ARBA00023098"/>
    </source>
</evidence>
<organism evidence="10 11">
    <name type="scientific">Pseudolactococcus piscium MKFS47</name>
    <dbReference type="NCBI Taxonomy" id="297352"/>
    <lineage>
        <taxon>Bacteria</taxon>
        <taxon>Bacillati</taxon>
        <taxon>Bacillota</taxon>
        <taxon>Bacilli</taxon>
        <taxon>Lactobacillales</taxon>
        <taxon>Streptococcaceae</taxon>
        <taxon>Pseudolactococcus</taxon>
    </lineage>
</organism>
<dbReference type="InterPro" id="IPR004568">
    <property type="entry name" value="Ppantetheine-prot_Trfase_dom"/>
</dbReference>
<proteinExistence type="inferred from homology"/>
<comment type="function">
    <text evidence="8">Transfers the 4'-phosphopantetheine moiety from coenzyme A to a Ser of acyl-carrier-protein.</text>
</comment>
<keyword evidence="7 8" id="KW-0275">Fatty acid biosynthesis</keyword>
<dbReference type="AlphaFoldDB" id="A0A0D6DWF8"/>
<keyword evidence="4 8" id="KW-0276">Fatty acid metabolism</keyword>
<evidence type="ECO:0000313" key="10">
    <source>
        <dbReference type="EMBL" id="CEN28119.1"/>
    </source>
</evidence>
<dbReference type="Gene3D" id="3.90.470.20">
    <property type="entry name" value="4'-phosphopantetheinyl transferase domain"/>
    <property type="match status" value="1"/>
</dbReference>
<evidence type="ECO:0000256" key="1">
    <source>
        <dbReference type="ARBA" id="ARBA00022516"/>
    </source>
</evidence>
<dbReference type="HOGENOM" id="CLU_089696_1_2_9"/>
<feature type="binding site" evidence="8">
    <location>
        <position position="8"/>
    </location>
    <ligand>
        <name>Mg(2+)</name>
        <dbReference type="ChEBI" id="CHEBI:18420"/>
    </ligand>
</feature>
<dbReference type="Pfam" id="PF01648">
    <property type="entry name" value="ACPS"/>
    <property type="match status" value="1"/>
</dbReference>
<dbReference type="STRING" id="1364.LP2241_20482"/>
<dbReference type="InterPro" id="IPR008278">
    <property type="entry name" value="4-PPantetheinyl_Trfase_dom"/>
</dbReference>
<dbReference type="SUPFAM" id="SSF56214">
    <property type="entry name" value="4'-phosphopantetheinyl transferase"/>
    <property type="match status" value="1"/>
</dbReference>
<name>A0A0D6DWF8_9LACT</name>
<dbReference type="KEGG" id="lpk:LACPI_0919"/>
<dbReference type="NCBIfam" id="TIGR00556">
    <property type="entry name" value="pantethn_trn"/>
    <property type="match status" value="1"/>
</dbReference>
<comment type="catalytic activity">
    <reaction evidence="8">
        <text>apo-[ACP] + CoA = holo-[ACP] + adenosine 3',5'-bisphosphate + H(+)</text>
        <dbReference type="Rhea" id="RHEA:12068"/>
        <dbReference type="Rhea" id="RHEA-COMP:9685"/>
        <dbReference type="Rhea" id="RHEA-COMP:9690"/>
        <dbReference type="ChEBI" id="CHEBI:15378"/>
        <dbReference type="ChEBI" id="CHEBI:29999"/>
        <dbReference type="ChEBI" id="CHEBI:57287"/>
        <dbReference type="ChEBI" id="CHEBI:58343"/>
        <dbReference type="ChEBI" id="CHEBI:64479"/>
        <dbReference type="EC" id="2.7.8.7"/>
    </reaction>
</comment>
<evidence type="ECO:0000313" key="11">
    <source>
        <dbReference type="Proteomes" id="UP000033166"/>
    </source>
</evidence>
<comment type="cofactor">
    <cofactor evidence="8">
        <name>Mg(2+)</name>
        <dbReference type="ChEBI" id="CHEBI:18420"/>
    </cofactor>
</comment>
<dbReference type="EC" id="2.7.8.7" evidence="8"/>
<evidence type="ECO:0000256" key="2">
    <source>
        <dbReference type="ARBA" id="ARBA00022679"/>
    </source>
</evidence>
<dbReference type="GO" id="GO:0005737">
    <property type="term" value="C:cytoplasm"/>
    <property type="evidence" value="ECO:0007669"/>
    <property type="project" value="UniProtKB-SubCell"/>
</dbReference>
<comment type="similarity">
    <text evidence="8">Belongs to the P-Pant transferase superfamily. AcpS family.</text>
</comment>
<dbReference type="EMBL" id="LN774769">
    <property type="protein sequence ID" value="CEN28119.1"/>
    <property type="molecule type" value="Genomic_DNA"/>
</dbReference>
<accession>A0A0D6DWF8</accession>
<evidence type="ECO:0000256" key="4">
    <source>
        <dbReference type="ARBA" id="ARBA00022832"/>
    </source>
</evidence>
<dbReference type="InterPro" id="IPR037143">
    <property type="entry name" value="4-PPantetheinyl_Trfase_dom_sf"/>
</dbReference>
<feature type="binding site" evidence="8">
    <location>
        <position position="58"/>
    </location>
    <ligand>
        <name>Mg(2+)</name>
        <dbReference type="ChEBI" id="CHEBI:18420"/>
    </ligand>
</feature>
<evidence type="ECO:0000256" key="5">
    <source>
        <dbReference type="ARBA" id="ARBA00022842"/>
    </source>
</evidence>